<comment type="caution">
    <text evidence="1">The sequence shown here is derived from an EMBL/GenBank/DDBJ whole genome shotgun (WGS) entry which is preliminary data.</text>
</comment>
<evidence type="ECO:0008006" key="3">
    <source>
        <dbReference type="Google" id="ProtNLM"/>
    </source>
</evidence>
<evidence type="ECO:0000313" key="1">
    <source>
        <dbReference type="EMBL" id="PQO34770.1"/>
    </source>
</evidence>
<dbReference type="EMBL" id="PUHY01000010">
    <property type="protein sequence ID" value="PQO34770.1"/>
    <property type="molecule type" value="Genomic_DNA"/>
</dbReference>
<dbReference type="Proteomes" id="UP000238322">
    <property type="component" value="Unassembled WGS sequence"/>
</dbReference>
<accession>A0A2S8FRT9</accession>
<dbReference type="AlphaFoldDB" id="A0A2S8FRT9"/>
<dbReference type="RefSeq" id="WP_105330500.1">
    <property type="nucleotide sequence ID" value="NZ_PUHY01000010.1"/>
</dbReference>
<gene>
    <name evidence="1" type="ORF">C5Y83_14815</name>
</gene>
<evidence type="ECO:0000313" key="2">
    <source>
        <dbReference type="Proteomes" id="UP000238322"/>
    </source>
</evidence>
<name>A0A2S8FRT9_9BACT</name>
<organism evidence="1 2">
    <name type="scientific">Blastopirellula marina</name>
    <dbReference type="NCBI Taxonomy" id="124"/>
    <lineage>
        <taxon>Bacteria</taxon>
        <taxon>Pseudomonadati</taxon>
        <taxon>Planctomycetota</taxon>
        <taxon>Planctomycetia</taxon>
        <taxon>Pirellulales</taxon>
        <taxon>Pirellulaceae</taxon>
        <taxon>Blastopirellula</taxon>
    </lineage>
</organism>
<proteinExistence type="predicted"/>
<protein>
    <recommendedName>
        <fullName evidence="3">DUF4397 domain-containing protein</fullName>
    </recommendedName>
</protein>
<sequence>MNLRNQVRQNIITTLILSGTVLGGGSAATAEQPANVFAINVSQPKTELEVRFQSIAKSDDANTEKLPYGKLLGPLELRPGRWRVSITDQSPLPGASVEYGFAKSDRYLFILHGFNRHEPLASPKRNAQLWSTSIWQQARLVLGGIDETSDKRLLLQQTLLRIPSVEPDDPARVRVVACTPGEGPIVATIHDSNGNATSSRKLSYPEHSDWLKPSTGELNLQIRYADSPVLIVNGVFDAPQGTITTILVSKPSSCDSEQGNVIVHQQSAENGKTIRFRARK</sequence>
<reference evidence="1 2" key="1">
    <citation type="submission" date="2018-02" db="EMBL/GenBank/DDBJ databases">
        <title>Comparative genomes isolates from brazilian mangrove.</title>
        <authorList>
            <person name="Araujo J.E."/>
            <person name="Taketani R.G."/>
            <person name="Silva M.C.P."/>
            <person name="Loureco M.V."/>
            <person name="Andreote F.D."/>
        </authorList>
    </citation>
    <scope>NUCLEOTIDE SEQUENCE [LARGE SCALE GENOMIC DNA]</scope>
    <source>
        <strain evidence="1 2">Hex-1 MGV</strain>
    </source>
</reference>